<feature type="domain" description="NADAR" evidence="2">
    <location>
        <begin position="294"/>
        <end position="425"/>
    </location>
</feature>
<evidence type="ECO:0000313" key="4">
    <source>
        <dbReference type="Proteomes" id="UP000031036"/>
    </source>
</evidence>
<keyword evidence="4" id="KW-1185">Reference proteome</keyword>
<gene>
    <name evidence="3" type="primary">MIMI_R617</name>
    <name evidence="3" type="ORF">Tcan_03165</name>
</gene>
<evidence type="ECO:0000259" key="2">
    <source>
        <dbReference type="Pfam" id="PF08719"/>
    </source>
</evidence>
<feature type="coiled-coil region" evidence="1">
    <location>
        <begin position="498"/>
        <end position="546"/>
    </location>
</feature>
<sequence length="822" mass="93583">MPAQHRPPIYITAKPQHHKDGVTKASCQRHTVSVSTPTPRAVHVLHVCVLCAWYVYYALRLTHGVRFAVVCGIVQCGVRSLNGERTVQYLDWDELRRSRDKRQLLILAQKGQYDRTVTLHSLAQFYPNANVVVPSVRRSFLGYGDFTGLGNFNSFEGSVEQTHIAMDEGATPQPLSGNGRRQGSSTFNLQQEMMWIKQDSAQIRNAVMLLEKEKDNLRQAVRKLKLENARVKQKLKRMQEAINGLTGQSTDADNIKVGAAEVDLDYDDIGRDFILVGGTQDPLSLRFEVAIRDERGTEHKSAERYYWYKMAEHFGDTETMAKILDAPTTIKAEEAMKEIKDFDEAKWNEIKMSVWEAGQRLKLEQTRWISNLLVYTGKTYIAVASQDKVFGTGWRKNRDEANKPIFWDGENQGGKALMRLRQQIKETHSWSGPYEEQVGGYGDFTGLGNFNSFEGSVEQTHIAMDEGATPQPLSGNGRRQGSSTFNLQQEMMWIKQDSAQIRNAVMLLEKEKDNLRQAVRKLKLENARVKQKLKRMQEAINGLTGQSTDADNIKVGAAEVDLDYDDIGRDFILVGGTQDPLSLRFEVAIRDERGTEHKSAERYYWYKMAEHFGDTETMAKILDAPTTIKAEEAMKEIKDFDEAKWNEIKMSVWEAGQRLKLEQTRWISNLLVYTGKTYIAVASQDKVFGTGWRKNRDEANKPIFWDGENQGGKALMRLRQQIKETHSWSGPYEEQEIEKRYNDLKKYVWRRIDPARRLGILRGRGRGFGRRGGYGGRGYGYESYSGGATCCHEPNEVNGPVCFGEVFSMPELIVVHGAMAIE</sequence>
<dbReference type="InterPro" id="IPR037238">
    <property type="entry name" value="YbiA-like_sf"/>
</dbReference>
<dbReference type="Pfam" id="PF08719">
    <property type="entry name" value="NADAR"/>
    <property type="match status" value="2"/>
</dbReference>
<organism evidence="3 4">
    <name type="scientific">Toxocara canis</name>
    <name type="common">Canine roundworm</name>
    <dbReference type="NCBI Taxonomy" id="6265"/>
    <lineage>
        <taxon>Eukaryota</taxon>
        <taxon>Metazoa</taxon>
        <taxon>Ecdysozoa</taxon>
        <taxon>Nematoda</taxon>
        <taxon>Chromadorea</taxon>
        <taxon>Rhabditida</taxon>
        <taxon>Spirurina</taxon>
        <taxon>Ascaridomorpha</taxon>
        <taxon>Ascaridoidea</taxon>
        <taxon>Toxocaridae</taxon>
        <taxon>Toxocara</taxon>
    </lineage>
</organism>
<dbReference type="OrthoDB" id="206452at2759"/>
<dbReference type="CDD" id="cd15457">
    <property type="entry name" value="NADAR"/>
    <property type="match status" value="2"/>
</dbReference>
<dbReference type="AlphaFoldDB" id="A0A0B2VDD9"/>
<keyword evidence="1" id="KW-0175">Coiled coil</keyword>
<dbReference type="Gene3D" id="1.10.357.40">
    <property type="entry name" value="YbiA-like"/>
    <property type="match status" value="2"/>
</dbReference>
<protein>
    <recommendedName>
        <fullName evidence="2">NADAR domain-containing protein</fullName>
    </recommendedName>
</protein>
<dbReference type="SUPFAM" id="SSF143990">
    <property type="entry name" value="YbiA-like"/>
    <property type="match status" value="2"/>
</dbReference>
<reference evidence="3 4" key="1">
    <citation type="submission" date="2014-11" db="EMBL/GenBank/DDBJ databases">
        <title>Genetic blueprint of the zoonotic pathogen Toxocara canis.</title>
        <authorList>
            <person name="Zhu X.-Q."/>
            <person name="Korhonen P.K."/>
            <person name="Cai H."/>
            <person name="Young N.D."/>
            <person name="Nejsum P."/>
            <person name="von Samson-Himmelstjerna G."/>
            <person name="Boag P.R."/>
            <person name="Tan P."/>
            <person name="Li Q."/>
            <person name="Min J."/>
            <person name="Yang Y."/>
            <person name="Wang X."/>
            <person name="Fang X."/>
            <person name="Hall R.S."/>
            <person name="Hofmann A."/>
            <person name="Sternberg P.W."/>
            <person name="Jex A.R."/>
            <person name="Gasser R.B."/>
        </authorList>
    </citation>
    <scope>NUCLEOTIDE SEQUENCE [LARGE SCALE GENOMIC DNA]</scope>
    <source>
        <strain evidence="3">PN_DK_2014</strain>
    </source>
</reference>
<dbReference type="EMBL" id="JPKZ01001898">
    <property type="protein sequence ID" value="KHN79538.1"/>
    <property type="molecule type" value="Genomic_DNA"/>
</dbReference>
<evidence type="ECO:0000256" key="1">
    <source>
        <dbReference type="SAM" id="Coils"/>
    </source>
</evidence>
<dbReference type="STRING" id="6265.A0A0B2VDD9"/>
<proteinExistence type="predicted"/>
<accession>A0A0B2VDD9</accession>
<comment type="caution">
    <text evidence="3">The sequence shown here is derived from an EMBL/GenBank/DDBJ whole genome shotgun (WGS) entry which is preliminary data.</text>
</comment>
<feature type="coiled-coil region" evidence="1">
    <location>
        <begin position="200"/>
        <end position="248"/>
    </location>
</feature>
<name>A0A0B2VDD9_TOXCA</name>
<feature type="domain" description="NADAR" evidence="2">
    <location>
        <begin position="592"/>
        <end position="723"/>
    </location>
</feature>
<dbReference type="Proteomes" id="UP000031036">
    <property type="component" value="Unassembled WGS sequence"/>
</dbReference>
<dbReference type="InterPro" id="IPR012816">
    <property type="entry name" value="NADAR"/>
</dbReference>
<evidence type="ECO:0000313" key="3">
    <source>
        <dbReference type="EMBL" id="KHN79538.1"/>
    </source>
</evidence>